<sequence>MKFQVIGAYSRHTRRKVLSSFLNAAITESESMEPPFQSKVPLESMKLEELTSLQ</sequence>
<protein>
    <submittedName>
        <fullName evidence="1">Uncharacterized protein</fullName>
    </submittedName>
</protein>
<dbReference type="AlphaFoldDB" id="A0A2P2NHT2"/>
<evidence type="ECO:0000313" key="1">
    <source>
        <dbReference type="EMBL" id="MBX41993.1"/>
    </source>
</evidence>
<dbReference type="EMBL" id="GGEC01061509">
    <property type="protein sequence ID" value="MBX41993.1"/>
    <property type="molecule type" value="Transcribed_RNA"/>
</dbReference>
<reference evidence="1" key="1">
    <citation type="submission" date="2018-02" db="EMBL/GenBank/DDBJ databases">
        <title>Rhizophora mucronata_Transcriptome.</title>
        <authorList>
            <person name="Meera S.P."/>
            <person name="Sreeshan A."/>
            <person name="Augustine A."/>
        </authorList>
    </citation>
    <scope>NUCLEOTIDE SEQUENCE</scope>
    <source>
        <tissue evidence="1">Leaf</tissue>
    </source>
</reference>
<name>A0A2P2NHT2_RHIMU</name>
<proteinExistence type="predicted"/>
<accession>A0A2P2NHT2</accession>
<organism evidence="1">
    <name type="scientific">Rhizophora mucronata</name>
    <name type="common">Asiatic mangrove</name>
    <dbReference type="NCBI Taxonomy" id="61149"/>
    <lineage>
        <taxon>Eukaryota</taxon>
        <taxon>Viridiplantae</taxon>
        <taxon>Streptophyta</taxon>
        <taxon>Embryophyta</taxon>
        <taxon>Tracheophyta</taxon>
        <taxon>Spermatophyta</taxon>
        <taxon>Magnoliopsida</taxon>
        <taxon>eudicotyledons</taxon>
        <taxon>Gunneridae</taxon>
        <taxon>Pentapetalae</taxon>
        <taxon>rosids</taxon>
        <taxon>fabids</taxon>
        <taxon>Malpighiales</taxon>
        <taxon>Rhizophoraceae</taxon>
        <taxon>Rhizophora</taxon>
    </lineage>
</organism>